<keyword evidence="3" id="KW-1185">Reference proteome</keyword>
<feature type="signal peptide" evidence="1">
    <location>
        <begin position="1"/>
        <end position="22"/>
    </location>
</feature>
<feature type="chain" id="PRO_5047411731" description="Outer membrane protein beta-barrel domain-containing protein" evidence="1">
    <location>
        <begin position="23"/>
        <end position="234"/>
    </location>
</feature>
<evidence type="ECO:0000313" key="2">
    <source>
        <dbReference type="EMBL" id="MCW1931829.1"/>
    </source>
</evidence>
<reference evidence="2 3" key="1">
    <citation type="submission" date="2022-10" db="EMBL/GenBank/DDBJ databases">
        <title>Pararhodobacter sp. nov., isolated from marine algae.</title>
        <authorList>
            <person name="Choi B.J."/>
            <person name="Kim J.M."/>
            <person name="Lee J.K."/>
            <person name="Choi D.G."/>
            <person name="Jeon C.O."/>
        </authorList>
    </citation>
    <scope>NUCLEOTIDE SEQUENCE [LARGE SCALE GENOMIC DNA]</scope>
    <source>
        <strain evidence="2 3">ZQ420</strain>
    </source>
</reference>
<gene>
    <name evidence="2" type="ORF">OKW52_06030</name>
</gene>
<accession>A0ABT3GWB0</accession>
<protein>
    <recommendedName>
        <fullName evidence="4">Outer membrane protein beta-barrel domain-containing protein</fullName>
    </recommendedName>
</protein>
<organism evidence="2 3">
    <name type="scientific">Pararhodobacter zhoushanensis</name>
    <dbReference type="NCBI Taxonomy" id="2479545"/>
    <lineage>
        <taxon>Bacteria</taxon>
        <taxon>Pseudomonadati</taxon>
        <taxon>Pseudomonadota</taxon>
        <taxon>Alphaproteobacteria</taxon>
        <taxon>Rhodobacterales</taxon>
        <taxon>Paracoccaceae</taxon>
        <taxon>Pararhodobacter</taxon>
    </lineage>
</organism>
<proteinExistence type="predicted"/>
<dbReference type="Proteomes" id="UP001208938">
    <property type="component" value="Unassembled WGS sequence"/>
</dbReference>
<keyword evidence="1" id="KW-0732">Signal</keyword>
<sequence>MSATRASLIAIALVIAPGFAQAQTRAAITSLPSGFGMANGILGVSLSGLYGPYHPPIDVDGDIGIALGFGDAVNAIGFGISADITSLDDDFGDSGYFNLSAHRQFRMTNGYGSVNATVSGVGAYGTASGREIGGSLVASFITGSETRPYMISVGVANDLNMAQDVQGILGLGVGINEEWAVSAGVYGDNNSIGVSYFPAFMPNAVVQLSLRNLDDSDRRGIGFDFGYAFNLFGN</sequence>
<dbReference type="EMBL" id="JAPDFL010000001">
    <property type="protein sequence ID" value="MCW1931829.1"/>
    <property type="molecule type" value="Genomic_DNA"/>
</dbReference>
<evidence type="ECO:0000313" key="3">
    <source>
        <dbReference type="Proteomes" id="UP001208938"/>
    </source>
</evidence>
<evidence type="ECO:0008006" key="4">
    <source>
        <dbReference type="Google" id="ProtNLM"/>
    </source>
</evidence>
<name>A0ABT3GWB0_9RHOB</name>
<comment type="caution">
    <text evidence="2">The sequence shown here is derived from an EMBL/GenBank/DDBJ whole genome shotgun (WGS) entry which is preliminary data.</text>
</comment>
<evidence type="ECO:0000256" key="1">
    <source>
        <dbReference type="SAM" id="SignalP"/>
    </source>
</evidence>
<dbReference type="RefSeq" id="WP_264504913.1">
    <property type="nucleotide sequence ID" value="NZ_JAPDFL010000001.1"/>
</dbReference>